<evidence type="ECO:0000256" key="1">
    <source>
        <dbReference type="SAM" id="MobiDB-lite"/>
    </source>
</evidence>
<sequence length="149" mass="17095">MGLGSRVAMVVDYNFKSTPKVHVDHRHRQSLREYSQEFYYTRSSVTTVSRWGGRWRQQASRGHRQDVSGSRERDELTSLVSGATIDVLGTNCQDQSNSRLRTKESVKIAMTVESSSSRITVRQWVSSQAWRLQGSPEIMPEWSGLARFR</sequence>
<dbReference type="EMBL" id="CP044617">
    <property type="protein sequence ID" value="QRD91751.1"/>
    <property type="molecule type" value="Genomic_DNA"/>
</dbReference>
<keyword evidence="3" id="KW-1185">Reference proteome</keyword>
<dbReference type="AlphaFoldDB" id="A0A7U2R0N4"/>
<organism evidence="2 3">
    <name type="scientific">Aspergillus flavus (strain ATCC 200026 / FGSC A1120 / IAM 13836 / NRRL 3357 / JCM 12722 / SRRC 167)</name>
    <dbReference type="NCBI Taxonomy" id="332952"/>
    <lineage>
        <taxon>Eukaryota</taxon>
        <taxon>Fungi</taxon>
        <taxon>Dikarya</taxon>
        <taxon>Ascomycota</taxon>
        <taxon>Pezizomycotina</taxon>
        <taxon>Eurotiomycetes</taxon>
        <taxon>Eurotiomycetidae</taxon>
        <taxon>Eurotiales</taxon>
        <taxon>Aspergillaceae</taxon>
        <taxon>Aspergillus</taxon>
        <taxon>Aspergillus subgen. Circumdati</taxon>
    </lineage>
</organism>
<proteinExistence type="predicted"/>
<evidence type="ECO:0000313" key="2">
    <source>
        <dbReference type="EMBL" id="QRD91751.1"/>
    </source>
</evidence>
<gene>
    <name evidence="2" type="ORF">F9C07_5797</name>
</gene>
<dbReference type="Proteomes" id="UP000596276">
    <property type="component" value="Chromosome 7"/>
</dbReference>
<evidence type="ECO:0000313" key="3">
    <source>
        <dbReference type="Proteomes" id="UP000596276"/>
    </source>
</evidence>
<accession>A0A7U2R0N4</accession>
<protein>
    <submittedName>
        <fullName evidence="2">Uncharacterized protein</fullName>
    </submittedName>
</protein>
<feature type="compositionally biased region" description="Basic and acidic residues" evidence="1">
    <location>
        <begin position="63"/>
        <end position="75"/>
    </location>
</feature>
<reference evidence="3" key="1">
    <citation type="journal article" date="2021" name="G3 (Bethesda)">
        <title>Chromosome assembled and annotated genome sequence of Aspergillus flavus NRRL 3357.</title>
        <authorList>
            <person name="Skerker J.M."/>
            <person name="Pianalto K.M."/>
            <person name="Mondo S.J."/>
            <person name="Yang K."/>
            <person name="Arkin A.P."/>
            <person name="Keller N.P."/>
            <person name="Grigoriev I.V."/>
            <person name="Louise Glass N.L."/>
        </authorList>
    </citation>
    <scope>NUCLEOTIDE SEQUENCE [LARGE SCALE GENOMIC DNA]</scope>
    <source>
        <strain evidence="3">ATCC 200026 / FGSC A1120 / IAM 13836 / NRRL 3357 / JCM 12722 / SRRC 167</strain>
    </source>
</reference>
<feature type="region of interest" description="Disordered" evidence="1">
    <location>
        <begin position="54"/>
        <end position="75"/>
    </location>
</feature>
<name>A0A7U2R0N4_ASPFN</name>
<dbReference type="VEuPathDB" id="FungiDB:F9C07_5797"/>